<dbReference type="InterPro" id="IPR029069">
    <property type="entry name" value="HotDog_dom_sf"/>
</dbReference>
<dbReference type="InterPro" id="IPR003736">
    <property type="entry name" value="PAAI_dom"/>
</dbReference>
<dbReference type="Pfam" id="PF03061">
    <property type="entry name" value="4HBT"/>
    <property type="match status" value="1"/>
</dbReference>
<name>X0PSV9_9LACO</name>
<dbReference type="AlphaFoldDB" id="X0PSV9"/>
<protein>
    <recommendedName>
        <fullName evidence="3">Thioesterase domain-containing protein</fullName>
    </recommendedName>
</protein>
<dbReference type="SUPFAM" id="SSF54637">
    <property type="entry name" value="Thioesterase/thiol ester dehydrase-isomerase"/>
    <property type="match status" value="1"/>
</dbReference>
<dbReference type="CDD" id="cd03443">
    <property type="entry name" value="PaaI_thioesterase"/>
    <property type="match status" value="1"/>
</dbReference>
<dbReference type="RefSeq" id="WP_035453404.1">
    <property type="nucleotide sequence ID" value="NZ_AZGA01000057.1"/>
</dbReference>
<organism evidence="4 5">
    <name type="scientific">Agrilactobacillus composti DSM 18527 = JCM 14202</name>
    <dbReference type="NCBI Taxonomy" id="1423734"/>
    <lineage>
        <taxon>Bacteria</taxon>
        <taxon>Bacillati</taxon>
        <taxon>Bacillota</taxon>
        <taxon>Bacilli</taxon>
        <taxon>Lactobacillales</taxon>
        <taxon>Lactobacillaceae</taxon>
        <taxon>Agrilactobacillus</taxon>
    </lineage>
</organism>
<keyword evidence="2" id="KW-0378">Hydrolase</keyword>
<evidence type="ECO:0000313" key="4">
    <source>
        <dbReference type="EMBL" id="KRM33271.1"/>
    </source>
</evidence>
<dbReference type="GO" id="GO:0005829">
    <property type="term" value="C:cytosol"/>
    <property type="evidence" value="ECO:0007669"/>
    <property type="project" value="TreeGrafter"/>
</dbReference>
<dbReference type="PANTHER" id="PTHR43240:SF5">
    <property type="entry name" value="1,4-DIHYDROXY-2-NAPHTHOYL-COA THIOESTERASE 1"/>
    <property type="match status" value="1"/>
</dbReference>
<dbReference type="PANTHER" id="PTHR43240">
    <property type="entry name" value="1,4-DIHYDROXY-2-NAPHTHOYL-COA THIOESTERASE 1"/>
    <property type="match status" value="1"/>
</dbReference>
<comment type="similarity">
    <text evidence="1">Belongs to the thioesterase PaaI family.</text>
</comment>
<dbReference type="Proteomes" id="UP000051236">
    <property type="component" value="Unassembled WGS sequence"/>
</dbReference>
<reference evidence="4 5" key="1">
    <citation type="journal article" date="2015" name="Genome Announc.">
        <title>Expanding the biotechnology potential of lactobacilli through comparative genomics of 213 strains and associated genera.</title>
        <authorList>
            <person name="Sun Z."/>
            <person name="Harris H.M."/>
            <person name="McCann A."/>
            <person name="Guo C."/>
            <person name="Argimon S."/>
            <person name="Zhang W."/>
            <person name="Yang X."/>
            <person name="Jeffery I.B."/>
            <person name="Cooney J.C."/>
            <person name="Kagawa T.F."/>
            <person name="Liu W."/>
            <person name="Song Y."/>
            <person name="Salvetti E."/>
            <person name="Wrobel A."/>
            <person name="Rasinkangas P."/>
            <person name="Parkhill J."/>
            <person name="Rea M.C."/>
            <person name="O'Sullivan O."/>
            <person name="Ritari J."/>
            <person name="Douillard F.P."/>
            <person name="Paul Ross R."/>
            <person name="Yang R."/>
            <person name="Briner A.E."/>
            <person name="Felis G.E."/>
            <person name="de Vos W.M."/>
            <person name="Barrangou R."/>
            <person name="Klaenhammer T.R."/>
            <person name="Caufield P.W."/>
            <person name="Cui Y."/>
            <person name="Zhang H."/>
            <person name="O'Toole P.W."/>
        </authorList>
    </citation>
    <scope>NUCLEOTIDE SEQUENCE [LARGE SCALE GENOMIC DNA]</scope>
    <source>
        <strain evidence="4 5">DSM 18527</strain>
    </source>
</reference>
<keyword evidence="5" id="KW-1185">Reference proteome</keyword>
<dbReference type="Gene3D" id="3.10.129.10">
    <property type="entry name" value="Hotdog Thioesterase"/>
    <property type="match status" value="1"/>
</dbReference>
<dbReference type="NCBIfam" id="TIGR00369">
    <property type="entry name" value="unchar_dom_1"/>
    <property type="match status" value="1"/>
</dbReference>
<evidence type="ECO:0000256" key="2">
    <source>
        <dbReference type="ARBA" id="ARBA00022801"/>
    </source>
</evidence>
<gene>
    <name evidence="4" type="ORF">FC83_GL003358</name>
</gene>
<dbReference type="InterPro" id="IPR006683">
    <property type="entry name" value="Thioestr_dom"/>
</dbReference>
<evidence type="ECO:0000256" key="1">
    <source>
        <dbReference type="ARBA" id="ARBA00008324"/>
    </source>
</evidence>
<feature type="domain" description="Thioesterase" evidence="3">
    <location>
        <begin position="33"/>
        <end position="103"/>
    </location>
</feature>
<evidence type="ECO:0000259" key="3">
    <source>
        <dbReference type="Pfam" id="PF03061"/>
    </source>
</evidence>
<dbReference type="eggNOG" id="COG2050">
    <property type="taxonomic scope" value="Bacteria"/>
</dbReference>
<dbReference type="OrthoDB" id="9798208at2"/>
<dbReference type="GO" id="GO:0061522">
    <property type="term" value="F:1,4-dihydroxy-2-naphthoyl-CoA thioesterase activity"/>
    <property type="evidence" value="ECO:0007669"/>
    <property type="project" value="TreeGrafter"/>
</dbReference>
<comment type="caution">
    <text evidence="4">The sequence shown here is derived from an EMBL/GenBank/DDBJ whole genome shotgun (WGS) entry which is preliminary data.</text>
</comment>
<dbReference type="EMBL" id="AZGA01000057">
    <property type="protein sequence ID" value="KRM33271.1"/>
    <property type="molecule type" value="Genomic_DNA"/>
</dbReference>
<dbReference type="STRING" id="1423734.FC83_GL003358"/>
<sequence length="124" mass="13264">MNILENFGIKIQHLDPQKTEITMAVTDRTKQPYGLLHGGMNSVLAETAASLAANAYLPEEKVAVGVNIETHHLKAVTGGELSAQATPLHLGQRLMVYQVAIHLVGNPELTSMSTVTLTAQPAPK</sequence>
<accession>X0PSV9</accession>
<proteinExistence type="inferred from homology"/>
<dbReference type="PATRIC" id="fig|1423734.3.peg.3410"/>
<evidence type="ECO:0000313" key="5">
    <source>
        <dbReference type="Proteomes" id="UP000051236"/>
    </source>
</evidence>